<dbReference type="EMBL" id="KB108102">
    <property type="protein sequence ID" value="ELK29266.1"/>
    <property type="molecule type" value="Genomic_DNA"/>
</dbReference>
<gene>
    <name evidence="2" type="ORF">MDA_GLEAN10008212</name>
</gene>
<dbReference type="Proteomes" id="UP000010556">
    <property type="component" value="Unassembled WGS sequence"/>
</dbReference>
<evidence type="ECO:0000313" key="2">
    <source>
        <dbReference type="EMBL" id="ELK29266.1"/>
    </source>
</evidence>
<keyword evidence="3" id="KW-1185">Reference proteome</keyword>
<dbReference type="AlphaFoldDB" id="L5LT53"/>
<evidence type="ECO:0000313" key="3">
    <source>
        <dbReference type="Proteomes" id="UP000010556"/>
    </source>
</evidence>
<sequence length="52" mass="5509">MGANDQAATSLPSPSPHRAYRVTKAQPEREDPDGARARADGLNPLPSQPCLP</sequence>
<feature type="compositionally biased region" description="Polar residues" evidence="1">
    <location>
        <begin position="1"/>
        <end position="12"/>
    </location>
</feature>
<reference evidence="3" key="1">
    <citation type="journal article" date="2013" name="Science">
        <title>Comparative analysis of bat genomes provides insight into the evolution of flight and immunity.</title>
        <authorList>
            <person name="Zhang G."/>
            <person name="Cowled C."/>
            <person name="Shi Z."/>
            <person name="Huang Z."/>
            <person name="Bishop-Lilly K.A."/>
            <person name="Fang X."/>
            <person name="Wynne J.W."/>
            <person name="Xiong Z."/>
            <person name="Baker M.L."/>
            <person name="Zhao W."/>
            <person name="Tachedjian M."/>
            <person name="Zhu Y."/>
            <person name="Zhou P."/>
            <person name="Jiang X."/>
            <person name="Ng J."/>
            <person name="Yang L."/>
            <person name="Wu L."/>
            <person name="Xiao J."/>
            <person name="Feng Y."/>
            <person name="Chen Y."/>
            <person name="Sun X."/>
            <person name="Zhang Y."/>
            <person name="Marsh G.A."/>
            <person name="Crameri G."/>
            <person name="Broder C.C."/>
            <person name="Frey K.G."/>
            <person name="Wang L.F."/>
            <person name="Wang J."/>
        </authorList>
    </citation>
    <scope>NUCLEOTIDE SEQUENCE [LARGE SCALE GENOMIC DNA]</scope>
</reference>
<protein>
    <submittedName>
        <fullName evidence="2">Uncharacterized protein</fullName>
    </submittedName>
</protein>
<feature type="compositionally biased region" description="Basic and acidic residues" evidence="1">
    <location>
        <begin position="26"/>
        <end position="39"/>
    </location>
</feature>
<feature type="region of interest" description="Disordered" evidence="1">
    <location>
        <begin position="1"/>
        <end position="52"/>
    </location>
</feature>
<accession>L5LT53</accession>
<evidence type="ECO:0000256" key="1">
    <source>
        <dbReference type="SAM" id="MobiDB-lite"/>
    </source>
</evidence>
<name>L5LT53_MYODS</name>
<organism evidence="2 3">
    <name type="scientific">Myotis davidii</name>
    <name type="common">David's myotis</name>
    <dbReference type="NCBI Taxonomy" id="225400"/>
    <lineage>
        <taxon>Eukaryota</taxon>
        <taxon>Metazoa</taxon>
        <taxon>Chordata</taxon>
        <taxon>Craniata</taxon>
        <taxon>Vertebrata</taxon>
        <taxon>Euteleostomi</taxon>
        <taxon>Mammalia</taxon>
        <taxon>Eutheria</taxon>
        <taxon>Laurasiatheria</taxon>
        <taxon>Chiroptera</taxon>
        <taxon>Yangochiroptera</taxon>
        <taxon>Vespertilionidae</taxon>
        <taxon>Myotis</taxon>
    </lineage>
</organism>
<proteinExistence type="predicted"/>
<dbReference type="eggNOG" id="ENOG502SA05">
    <property type="taxonomic scope" value="Eukaryota"/>
</dbReference>